<dbReference type="Gene3D" id="3.40.50.300">
    <property type="entry name" value="P-loop containing nucleotide triphosphate hydrolases"/>
    <property type="match status" value="1"/>
</dbReference>
<sequence length="484" mass="55049">MDQEIIVAMKGHPCTGKSTLAELIADELKCTPIKLDDVRSCITMLQQQQPLGDAQESLNNLSFEIICQTALIQLRSGLSVVLDSPLLHRAHLDRLLELSTTTKLPLVIVECIPRDRVQWKLRLEKQQQQQEDVVNGGGGGDGATCCWYRPSTTWDDLQRQLNTFRDYEVGEGEIRKLVVDTTSHFKPKVSHAVSRLSLCKLSHCVDLTQWVRDGFDGLEGEEDWKENKVSKQEEEQRPTNHVHRLTTISNINEETINKKGVTSCCRKCQQEIITGEEGPCPTTYYKCANCDVVLHKSCAETPNKEELKPFHCLPFLDPSSLEYSFPDKYSCHFHSDANNGGFSYDCPECLFESHLRCAMLPSVLHFHELHYGPLFFAIFPARHDMTFYCQACGHEGKDAFYMCNDCPLIMHVNCALLPPTLKYQRHQHTLTLTCPPQLDDSEMEYICDTCENGRDPNRWVYECLECGVYTSHLNCVAPVKLNLP</sequence>
<protein>
    <recommendedName>
        <fullName evidence="2">DC1 domain-containing protein</fullName>
    </recommendedName>
</protein>
<dbReference type="Pfam" id="PF03107">
    <property type="entry name" value="C1_2"/>
    <property type="match status" value="2"/>
</dbReference>
<proteinExistence type="predicted"/>
<dbReference type="InterPro" id="IPR046349">
    <property type="entry name" value="C1-like_sf"/>
</dbReference>
<comment type="caution">
    <text evidence="3">The sequence shown here is derived from an EMBL/GenBank/DDBJ whole genome shotgun (WGS) entry which is preliminary data.</text>
</comment>
<keyword evidence="1" id="KW-0677">Repeat</keyword>
<dbReference type="InterPro" id="IPR027417">
    <property type="entry name" value="P-loop_NTPase"/>
</dbReference>
<feature type="domain" description="DC1" evidence="2">
    <location>
        <begin position="367"/>
        <end position="415"/>
    </location>
</feature>
<evidence type="ECO:0000259" key="2">
    <source>
        <dbReference type="Pfam" id="PF03107"/>
    </source>
</evidence>
<dbReference type="InterPro" id="IPR004146">
    <property type="entry name" value="DC1"/>
</dbReference>
<dbReference type="Proteomes" id="UP000306102">
    <property type="component" value="Unassembled WGS sequence"/>
</dbReference>
<dbReference type="SUPFAM" id="SSF57889">
    <property type="entry name" value="Cysteine-rich domain"/>
    <property type="match status" value="2"/>
</dbReference>
<dbReference type="PANTHER" id="PTHR37807">
    <property type="entry name" value="OS07G0160300 PROTEIN"/>
    <property type="match status" value="1"/>
</dbReference>
<accession>A0A4S4DM07</accession>
<organism evidence="3 4">
    <name type="scientific">Camellia sinensis var. sinensis</name>
    <name type="common">China tea</name>
    <dbReference type="NCBI Taxonomy" id="542762"/>
    <lineage>
        <taxon>Eukaryota</taxon>
        <taxon>Viridiplantae</taxon>
        <taxon>Streptophyta</taxon>
        <taxon>Embryophyta</taxon>
        <taxon>Tracheophyta</taxon>
        <taxon>Spermatophyta</taxon>
        <taxon>Magnoliopsida</taxon>
        <taxon>eudicotyledons</taxon>
        <taxon>Gunneridae</taxon>
        <taxon>Pentapetalae</taxon>
        <taxon>asterids</taxon>
        <taxon>Ericales</taxon>
        <taxon>Theaceae</taxon>
        <taxon>Camellia</taxon>
    </lineage>
</organism>
<dbReference type="AlphaFoldDB" id="A0A4S4DM07"/>
<gene>
    <name evidence="3" type="ORF">TEA_007136</name>
</gene>
<feature type="domain" description="DC1" evidence="2">
    <location>
        <begin position="425"/>
        <end position="476"/>
    </location>
</feature>
<dbReference type="PANTHER" id="PTHR37807:SF3">
    <property type="entry name" value="OS07G0160300 PROTEIN"/>
    <property type="match status" value="1"/>
</dbReference>
<evidence type="ECO:0000313" key="3">
    <source>
        <dbReference type="EMBL" id="THG04003.1"/>
    </source>
</evidence>
<reference evidence="3 4" key="1">
    <citation type="journal article" date="2018" name="Proc. Natl. Acad. Sci. U.S.A.">
        <title>Draft genome sequence of Camellia sinensis var. sinensis provides insights into the evolution of the tea genome and tea quality.</title>
        <authorList>
            <person name="Wei C."/>
            <person name="Yang H."/>
            <person name="Wang S."/>
            <person name="Zhao J."/>
            <person name="Liu C."/>
            <person name="Gao L."/>
            <person name="Xia E."/>
            <person name="Lu Y."/>
            <person name="Tai Y."/>
            <person name="She G."/>
            <person name="Sun J."/>
            <person name="Cao H."/>
            <person name="Tong W."/>
            <person name="Gao Q."/>
            <person name="Li Y."/>
            <person name="Deng W."/>
            <person name="Jiang X."/>
            <person name="Wang W."/>
            <person name="Chen Q."/>
            <person name="Zhang S."/>
            <person name="Li H."/>
            <person name="Wu J."/>
            <person name="Wang P."/>
            <person name="Li P."/>
            <person name="Shi C."/>
            <person name="Zheng F."/>
            <person name="Jian J."/>
            <person name="Huang B."/>
            <person name="Shan D."/>
            <person name="Shi M."/>
            <person name="Fang C."/>
            <person name="Yue Y."/>
            <person name="Li F."/>
            <person name="Li D."/>
            <person name="Wei S."/>
            <person name="Han B."/>
            <person name="Jiang C."/>
            <person name="Yin Y."/>
            <person name="Xia T."/>
            <person name="Zhang Z."/>
            <person name="Bennetzen J.L."/>
            <person name="Zhao S."/>
            <person name="Wan X."/>
        </authorList>
    </citation>
    <scope>NUCLEOTIDE SEQUENCE [LARGE SCALE GENOMIC DNA]</scope>
    <source>
        <strain evidence="4">cv. Shuchazao</strain>
        <tissue evidence="3">Leaf</tissue>
    </source>
</reference>
<dbReference type="Pfam" id="PF13671">
    <property type="entry name" value="AAA_33"/>
    <property type="match status" value="1"/>
</dbReference>
<keyword evidence="4" id="KW-1185">Reference proteome</keyword>
<dbReference type="SUPFAM" id="SSF52540">
    <property type="entry name" value="P-loop containing nucleoside triphosphate hydrolases"/>
    <property type="match status" value="1"/>
</dbReference>
<dbReference type="EMBL" id="SDRB02010832">
    <property type="protein sequence ID" value="THG04003.1"/>
    <property type="molecule type" value="Genomic_DNA"/>
</dbReference>
<evidence type="ECO:0000313" key="4">
    <source>
        <dbReference type="Proteomes" id="UP000306102"/>
    </source>
</evidence>
<evidence type="ECO:0000256" key="1">
    <source>
        <dbReference type="ARBA" id="ARBA00022737"/>
    </source>
</evidence>
<name>A0A4S4DM07_CAMSN</name>